<sequence>MRAGLMAGVWIAGALVALAGCSNDDGGGDKVASVSSVSSPPAAGQGDQNAGNQGGSDEDKRRAFAKCMREHGVDMPDPQPGGMGTTMKIEAGGEAKMKAAEEACRKLLPNGGEMKKPDAKQLDEMRKQAKCMREHGVDMPDPDPEKPGMRVAGKAGDPAKMEAAAKACGMGEGAPAAAAVPGK</sequence>
<dbReference type="PROSITE" id="PS51257">
    <property type="entry name" value="PROKAR_LIPOPROTEIN"/>
    <property type="match status" value="1"/>
</dbReference>
<dbReference type="EMBL" id="BAAANN010000063">
    <property type="protein sequence ID" value="GAA1992173.1"/>
    <property type="molecule type" value="Genomic_DNA"/>
</dbReference>
<feature type="chain" id="PRO_5047045237" description="Secreted protein" evidence="2">
    <location>
        <begin position="20"/>
        <end position="183"/>
    </location>
</feature>
<evidence type="ECO:0000256" key="1">
    <source>
        <dbReference type="SAM" id="MobiDB-lite"/>
    </source>
</evidence>
<feature type="signal peptide" evidence="2">
    <location>
        <begin position="1"/>
        <end position="19"/>
    </location>
</feature>
<feature type="region of interest" description="Disordered" evidence="1">
    <location>
        <begin position="133"/>
        <end position="158"/>
    </location>
</feature>
<name>A0ABP5E5T7_9PSEU</name>
<evidence type="ECO:0000313" key="3">
    <source>
        <dbReference type="EMBL" id="GAA1992173.1"/>
    </source>
</evidence>
<accession>A0ABP5E5T7</accession>
<protein>
    <recommendedName>
        <fullName evidence="5">Secreted protein</fullName>
    </recommendedName>
</protein>
<evidence type="ECO:0000313" key="4">
    <source>
        <dbReference type="Proteomes" id="UP001501116"/>
    </source>
</evidence>
<feature type="region of interest" description="Disordered" evidence="1">
    <location>
        <begin position="27"/>
        <end position="62"/>
    </location>
</feature>
<feature type="compositionally biased region" description="Basic and acidic residues" evidence="1">
    <location>
        <begin position="133"/>
        <end position="148"/>
    </location>
</feature>
<evidence type="ECO:0000256" key="2">
    <source>
        <dbReference type="SAM" id="SignalP"/>
    </source>
</evidence>
<organism evidence="3 4">
    <name type="scientific">Amycolatopsis minnesotensis</name>
    <dbReference type="NCBI Taxonomy" id="337894"/>
    <lineage>
        <taxon>Bacteria</taxon>
        <taxon>Bacillati</taxon>
        <taxon>Actinomycetota</taxon>
        <taxon>Actinomycetes</taxon>
        <taxon>Pseudonocardiales</taxon>
        <taxon>Pseudonocardiaceae</taxon>
        <taxon>Amycolatopsis</taxon>
    </lineage>
</organism>
<reference evidence="4" key="1">
    <citation type="journal article" date="2019" name="Int. J. Syst. Evol. Microbiol.">
        <title>The Global Catalogue of Microorganisms (GCM) 10K type strain sequencing project: providing services to taxonomists for standard genome sequencing and annotation.</title>
        <authorList>
            <consortium name="The Broad Institute Genomics Platform"/>
            <consortium name="The Broad Institute Genome Sequencing Center for Infectious Disease"/>
            <person name="Wu L."/>
            <person name="Ma J."/>
        </authorList>
    </citation>
    <scope>NUCLEOTIDE SEQUENCE [LARGE SCALE GENOMIC DNA]</scope>
    <source>
        <strain evidence="4">JCM 14545</strain>
    </source>
</reference>
<keyword evidence="2" id="KW-0732">Signal</keyword>
<keyword evidence="4" id="KW-1185">Reference proteome</keyword>
<dbReference type="RefSeq" id="WP_344431532.1">
    <property type="nucleotide sequence ID" value="NZ_BAAANN010000063.1"/>
</dbReference>
<proteinExistence type="predicted"/>
<gene>
    <name evidence="3" type="ORF">GCM10009754_83810</name>
</gene>
<feature type="compositionally biased region" description="Low complexity" evidence="1">
    <location>
        <begin position="31"/>
        <end position="51"/>
    </location>
</feature>
<comment type="caution">
    <text evidence="3">The sequence shown here is derived from an EMBL/GenBank/DDBJ whole genome shotgun (WGS) entry which is preliminary data.</text>
</comment>
<evidence type="ECO:0008006" key="5">
    <source>
        <dbReference type="Google" id="ProtNLM"/>
    </source>
</evidence>
<dbReference type="Proteomes" id="UP001501116">
    <property type="component" value="Unassembled WGS sequence"/>
</dbReference>